<name>A0A1I6VJU8_9RHOB</name>
<evidence type="ECO:0000313" key="3">
    <source>
        <dbReference type="Proteomes" id="UP000199392"/>
    </source>
</evidence>
<reference evidence="3" key="1">
    <citation type="submission" date="2016-10" db="EMBL/GenBank/DDBJ databases">
        <authorList>
            <person name="Varghese N."/>
            <person name="Submissions S."/>
        </authorList>
    </citation>
    <scope>NUCLEOTIDE SEQUENCE [LARGE SCALE GENOMIC DNA]</scope>
    <source>
        <strain evidence="3">DSM 26894</strain>
    </source>
</reference>
<organism evidence="2 3">
    <name type="scientific">Alloyangia pacifica</name>
    <dbReference type="NCBI Taxonomy" id="311180"/>
    <lineage>
        <taxon>Bacteria</taxon>
        <taxon>Pseudomonadati</taxon>
        <taxon>Pseudomonadota</taxon>
        <taxon>Alphaproteobacteria</taxon>
        <taxon>Rhodobacterales</taxon>
        <taxon>Roseobacteraceae</taxon>
        <taxon>Alloyangia</taxon>
    </lineage>
</organism>
<dbReference type="AlphaFoldDB" id="A0A1I6VJU8"/>
<feature type="transmembrane region" description="Helical" evidence="1">
    <location>
        <begin position="38"/>
        <end position="56"/>
    </location>
</feature>
<sequence length="113" mass="11686">MSYRSGLTLMMVSALVALGCGLYAYFAPLTGVTGVWGPLAAAFGALCLLIGAALMVRARARAARVVLMLLLAIGLLLTALATFLMHQWVMLAALAVCAIGWIAALSGPEGEYA</sequence>
<gene>
    <name evidence="2" type="ORF">SAMN04488050_111187</name>
</gene>
<keyword evidence="1" id="KW-1133">Transmembrane helix</keyword>
<keyword evidence="1" id="KW-0812">Transmembrane</keyword>
<evidence type="ECO:0000256" key="1">
    <source>
        <dbReference type="SAM" id="Phobius"/>
    </source>
</evidence>
<keyword evidence="1" id="KW-0472">Membrane</keyword>
<dbReference type="PROSITE" id="PS51257">
    <property type="entry name" value="PROKAR_LIPOPROTEIN"/>
    <property type="match status" value="1"/>
</dbReference>
<feature type="transmembrane region" description="Helical" evidence="1">
    <location>
        <begin position="88"/>
        <end position="107"/>
    </location>
</feature>
<feature type="transmembrane region" description="Helical" evidence="1">
    <location>
        <begin position="7"/>
        <end position="26"/>
    </location>
</feature>
<keyword evidence="3" id="KW-1185">Reference proteome</keyword>
<dbReference type="EMBL" id="FOZW01000011">
    <property type="protein sequence ID" value="SFT14003.1"/>
    <property type="molecule type" value="Genomic_DNA"/>
</dbReference>
<protein>
    <submittedName>
        <fullName evidence="2">Uncharacterized protein</fullName>
    </submittedName>
</protein>
<dbReference type="STRING" id="311180.SAMN04488050_111187"/>
<evidence type="ECO:0000313" key="2">
    <source>
        <dbReference type="EMBL" id="SFT14003.1"/>
    </source>
</evidence>
<accession>A0A1I6VJU8</accession>
<proteinExistence type="predicted"/>
<dbReference type="Proteomes" id="UP000199392">
    <property type="component" value="Unassembled WGS sequence"/>
</dbReference>
<feature type="transmembrane region" description="Helical" evidence="1">
    <location>
        <begin position="63"/>
        <end position="82"/>
    </location>
</feature>
<dbReference type="RefSeq" id="WP_245696165.1">
    <property type="nucleotide sequence ID" value="NZ_FNCL01000011.1"/>
</dbReference>